<dbReference type="OrthoDB" id="5392263at2759"/>
<proteinExistence type="predicted"/>
<keyword evidence="1" id="KW-0472">Membrane</keyword>
<gene>
    <name evidence="2" type="ORF">FRX48_09720</name>
</gene>
<evidence type="ECO:0000256" key="1">
    <source>
        <dbReference type="SAM" id="Phobius"/>
    </source>
</evidence>
<evidence type="ECO:0000313" key="2">
    <source>
        <dbReference type="EMBL" id="KAA6406449.1"/>
    </source>
</evidence>
<dbReference type="EMBL" id="VXIT01000027">
    <property type="protein sequence ID" value="KAA6406449.1"/>
    <property type="molecule type" value="Genomic_DNA"/>
</dbReference>
<organism evidence="2 3">
    <name type="scientific">Lasallia pustulata</name>
    <dbReference type="NCBI Taxonomy" id="136370"/>
    <lineage>
        <taxon>Eukaryota</taxon>
        <taxon>Fungi</taxon>
        <taxon>Dikarya</taxon>
        <taxon>Ascomycota</taxon>
        <taxon>Pezizomycotina</taxon>
        <taxon>Lecanoromycetes</taxon>
        <taxon>OSLEUM clade</taxon>
        <taxon>Umbilicariomycetidae</taxon>
        <taxon>Umbilicariales</taxon>
        <taxon>Umbilicariaceae</taxon>
        <taxon>Lasallia</taxon>
    </lineage>
</organism>
<feature type="transmembrane region" description="Helical" evidence="1">
    <location>
        <begin position="117"/>
        <end position="139"/>
    </location>
</feature>
<comment type="caution">
    <text evidence="2">The sequence shown here is derived from an EMBL/GenBank/DDBJ whole genome shotgun (WGS) entry which is preliminary data.</text>
</comment>
<dbReference type="AlphaFoldDB" id="A0A5M8PAX5"/>
<dbReference type="Proteomes" id="UP000324767">
    <property type="component" value="Unassembled WGS sequence"/>
</dbReference>
<evidence type="ECO:0000313" key="3">
    <source>
        <dbReference type="Proteomes" id="UP000324767"/>
    </source>
</evidence>
<protein>
    <submittedName>
        <fullName evidence="2">Uncharacterized protein</fullName>
    </submittedName>
</protein>
<name>A0A5M8PAX5_9LECA</name>
<accession>A0A5M8PAX5</accession>
<sequence>MARTQELESDDYSHGETYTRFAGQGRKRFHYGEAQPILVGSEATFVADRGRNWLQNAQLARTELILGEEKSPGLRSFAFRELWQIISATILVFRTAAGAFIISFLTPTVGLSCRSGGYMIFVILAVVILIIELFVWWFLPEGVLPDLPTGDWLRRLSTNTAMERIVTGVVRKLERLDSGSRTLGARNRTRKPLNTWKALSAGTNWKYLCSAHTKSSGQVGCAI</sequence>
<reference evidence="2 3" key="1">
    <citation type="submission" date="2019-09" db="EMBL/GenBank/DDBJ databases">
        <title>The hologenome of the rock-dwelling lichen Lasallia pustulata.</title>
        <authorList>
            <person name="Greshake Tzovaras B."/>
            <person name="Segers F."/>
            <person name="Bicker A."/>
            <person name="Dal Grande F."/>
            <person name="Otte J."/>
            <person name="Hankeln T."/>
            <person name="Schmitt I."/>
            <person name="Ebersberger I."/>
        </authorList>
    </citation>
    <scope>NUCLEOTIDE SEQUENCE [LARGE SCALE GENOMIC DNA]</scope>
    <source>
        <strain evidence="2">A1-1</strain>
    </source>
</reference>
<keyword evidence="1" id="KW-0812">Transmembrane</keyword>
<feature type="transmembrane region" description="Helical" evidence="1">
    <location>
        <begin position="82"/>
        <end position="105"/>
    </location>
</feature>
<keyword evidence="1" id="KW-1133">Transmembrane helix</keyword>